<keyword evidence="1" id="KW-0472">Membrane</keyword>
<dbReference type="GO" id="GO:0006508">
    <property type="term" value="P:proteolysis"/>
    <property type="evidence" value="ECO:0007669"/>
    <property type="project" value="UniProtKB-KW"/>
</dbReference>
<reference evidence="3" key="1">
    <citation type="submission" date="2015-05" db="EMBL/GenBank/DDBJ databases">
        <title>Comparison of genome.</title>
        <authorList>
            <person name="Zheng Z."/>
            <person name="Sun M."/>
        </authorList>
    </citation>
    <scope>NUCLEOTIDE SEQUENCE [LARGE SCALE GENOMIC DNA]</scope>
    <source>
        <strain evidence="3">G25-74</strain>
    </source>
</reference>
<dbReference type="OrthoDB" id="324900at2"/>
<dbReference type="RefSeq" id="WP_064468604.1">
    <property type="nucleotide sequence ID" value="NZ_JAGGKH010000001.1"/>
</dbReference>
<gene>
    <name evidence="3" type="ORF">ABB05_17585</name>
</gene>
<organism evidence="3 4">
    <name type="scientific">Lederbergia galactosidilytica</name>
    <dbReference type="NCBI Taxonomy" id="217031"/>
    <lineage>
        <taxon>Bacteria</taxon>
        <taxon>Bacillati</taxon>
        <taxon>Bacillota</taxon>
        <taxon>Bacilli</taxon>
        <taxon>Bacillales</taxon>
        <taxon>Bacillaceae</taxon>
        <taxon>Lederbergia</taxon>
    </lineage>
</organism>
<feature type="domain" description="CAAX prenyl protease 2/Lysostaphin resistance protein A-like" evidence="2">
    <location>
        <begin position="141"/>
        <end position="234"/>
    </location>
</feature>
<feature type="transmembrane region" description="Helical" evidence="1">
    <location>
        <begin position="143"/>
        <end position="164"/>
    </location>
</feature>
<evidence type="ECO:0000313" key="4">
    <source>
        <dbReference type="Proteomes" id="UP000077881"/>
    </source>
</evidence>
<keyword evidence="4" id="KW-1185">Reference proteome</keyword>
<proteinExistence type="predicted"/>
<keyword evidence="3" id="KW-0645">Protease</keyword>
<dbReference type="EMBL" id="LDJR01000058">
    <property type="protein sequence ID" value="OAK67860.1"/>
    <property type="molecule type" value="Genomic_DNA"/>
</dbReference>
<dbReference type="Proteomes" id="UP000077881">
    <property type="component" value="Unassembled WGS sequence"/>
</dbReference>
<dbReference type="Pfam" id="PF02517">
    <property type="entry name" value="Rce1-like"/>
    <property type="match status" value="1"/>
</dbReference>
<keyword evidence="1" id="KW-1133">Transmembrane helix</keyword>
<sequence length="303" mass="34034">MFKNQNEQIRSGWIILIGLIAMYIFQSIFSIPGIILLAVTELTNQSATITVDIMTAYENRPWILLLTQGGGTIGGIIATLLLWKFLNRQPIKELGFKGSWKDFIFGLFLGAISITLIFFLLMATGDIKLLNLISQPDFNSFTMSFLIMFILVGFFEEMFFRGYVIKTMASRQNKKWVIYLVSAVVFSIAHGANPNVSIIGLLNIVVVGLLFAYMYERTNSLWLPIGYHITWNYFQGSVFGFAVSGISPHGIYQIDVTDGNPLLTGGAFGLEGGLLATIFILVGFVITWLYTKNRHIETKKHRL</sequence>
<feature type="transmembrane region" description="Helical" evidence="1">
    <location>
        <begin position="176"/>
        <end position="192"/>
    </location>
</feature>
<evidence type="ECO:0000259" key="2">
    <source>
        <dbReference type="Pfam" id="PF02517"/>
    </source>
</evidence>
<dbReference type="PATRIC" id="fig|217031.6.peg.3811"/>
<accession>A0A177ZKM8</accession>
<feature type="transmembrane region" description="Helical" evidence="1">
    <location>
        <begin position="103"/>
        <end position="123"/>
    </location>
</feature>
<dbReference type="PANTHER" id="PTHR39430">
    <property type="entry name" value="MEMBRANE-ASSOCIATED PROTEASE-RELATED"/>
    <property type="match status" value="1"/>
</dbReference>
<dbReference type="GO" id="GO:0004175">
    <property type="term" value="F:endopeptidase activity"/>
    <property type="evidence" value="ECO:0007669"/>
    <property type="project" value="UniProtKB-ARBA"/>
</dbReference>
<evidence type="ECO:0000256" key="1">
    <source>
        <dbReference type="SAM" id="Phobius"/>
    </source>
</evidence>
<dbReference type="InterPro" id="IPR003675">
    <property type="entry name" value="Rce1/LyrA-like_dom"/>
</dbReference>
<feature type="transmembrane region" description="Helical" evidence="1">
    <location>
        <begin position="227"/>
        <end position="247"/>
    </location>
</feature>
<feature type="transmembrane region" description="Helical" evidence="1">
    <location>
        <begin position="62"/>
        <end position="83"/>
    </location>
</feature>
<keyword evidence="1" id="KW-0812">Transmembrane</keyword>
<dbReference type="AlphaFoldDB" id="A0A177ZKM8"/>
<dbReference type="GO" id="GO:0080120">
    <property type="term" value="P:CAAX-box protein maturation"/>
    <property type="evidence" value="ECO:0007669"/>
    <property type="project" value="UniProtKB-ARBA"/>
</dbReference>
<name>A0A177ZKM8_9BACI</name>
<feature type="transmembrane region" description="Helical" evidence="1">
    <location>
        <begin position="12"/>
        <end position="39"/>
    </location>
</feature>
<dbReference type="PANTHER" id="PTHR39430:SF1">
    <property type="entry name" value="PROTEASE"/>
    <property type="match status" value="1"/>
</dbReference>
<feature type="transmembrane region" description="Helical" evidence="1">
    <location>
        <begin position="267"/>
        <end position="290"/>
    </location>
</feature>
<evidence type="ECO:0000313" key="3">
    <source>
        <dbReference type="EMBL" id="OAK67860.1"/>
    </source>
</evidence>
<comment type="caution">
    <text evidence="3">The sequence shown here is derived from an EMBL/GenBank/DDBJ whole genome shotgun (WGS) entry which is preliminary data.</text>
</comment>
<keyword evidence="3" id="KW-0378">Hydrolase</keyword>
<protein>
    <submittedName>
        <fullName evidence="3">CAAX protease</fullName>
    </submittedName>
</protein>
<dbReference type="STRING" id="217031.ABB05_17585"/>
<feature type="transmembrane region" description="Helical" evidence="1">
    <location>
        <begin position="198"/>
        <end position="215"/>
    </location>
</feature>